<evidence type="ECO:0000259" key="1">
    <source>
        <dbReference type="PROSITE" id="PS50811"/>
    </source>
</evidence>
<gene>
    <name evidence="2" type="ORF">TSUD_425830</name>
</gene>
<evidence type="ECO:0000313" key="3">
    <source>
        <dbReference type="Proteomes" id="UP000242715"/>
    </source>
</evidence>
<keyword evidence="3" id="KW-1185">Reference proteome</keyword>
<dbReference type="PROSITE" id="PS50811">
    <property type="entry name" value="WRKY"/>
    <property type="match status" value="1"/>
</dbReference>
<dbReference type="GO" id="GO:0043565">
    <property type="term" value="F:sequence-specific DNA binding"/>
    <property type="evidence" value="ECO:0007669"/>
    <property type="project" value="InterPro"/>
</dbReference>
<accession>A0A1B5Z9H7</accession>
<proteinExistence type="predicted"/>
<sequence>MLRVDKCREPRPVTRTGCRARIHVAYNIETKRWRVVAFESVHNHELIPRHFVHFIPKYRRLSEADKALVDGLHTCGVRTCHILGFMMAQKGGHEGLGFIKKDLYNYFSNGAKARRENGDAIAALSYFQSKADNEPMFYSKFTIDNGRL</sequence>
<reference evidence="3" key="1">
    <citation type="journal article" date="2017" name="Front. Plant Sci.">
        <title>Climate Clever Clovers: New Paradigm to Reduce the Environmental Footprint of Ruminants by Breeding Low Methanogenic Forages Utilizing Haplotype Variation.</title>
        <authorList>
            <person name="Kaur P."/>
            <person name="Appels R."/>
            <person name="Bayer P.E."/>
            <person name="Keeble-Gagnere G."/>
            <person name="Wang J."/>
            <person name="Hirakawa H."/>
            <person name="Shirasawa K."/>
            <person name="Vercoe P."/>
            <person name="Stefanova K."/>
            <person name="Durmic Z."/>
            <person name="Nichols P."/>
            <person name="Revell C."/>
            <person name="Isobe S.N."/>
            <person name="Edwards D."/>
            <person name="Erskine W."/>
        </authorList>
    </citation>
    <scope>NUCLEOTIDE SEQUENCE [LARGE SCALE GENOMIC DNA]</scope>
    <source>
        <strain evidence="3">cv. Daliak</strain>
    </source>
</reference>
<dbReference type="AlphaFoldDB" id="A0A1B5Z9H7"/>
<feature type="non-terminal residue" evidence="2">
    <location>
        <position position="148"/>
    </location>
</feature>
<name>A0A1B5Z9H7_TRISU</name>
<dbReference type="Proteomes" id="UP000242715">
    <property type="component" value="Unassembled WGS sequence"/>
</dbReference>
<dbReference type="InterPro" id="IPR003657">
    <property type="entry name" value="WRKY_dom"/>
</dbReference>
<dbReference type="PANTHER" id="PTHR47718">
    <property type="entry name" value="OS01G0519700 PROTEIN"/>
    <property type="match status" value="1"/>
</dbReference>
<evidence type="ECO:0000313" key="2">
    <source>
        <dbReference type="EMBL" id="GAU10751.1"/>
    </source>
</evidence>
<dbReference type="GO" id="GO:0003700">
    <property type="term" value="F:DNA-binding transcription factor activity"/>
    <property type="evidence" value="ECO:0007669"/>
    <property type="project" value="InterPro"/>
</dbReference>
<protein>
    <recommendedName>
        <fullName evidence="1">WRKY domain-containing protein</fullName>
    </recommendedName>
</protein>
<dbReference type="InterPro" id="IPR004330">
    <property type="entry name" value="FAR1_DNA_bnd_dom"/>
</dbReference>
<dbReference type="OrthoDB" id="1432674at2759"/>
<dbReference type="EMBL" id="BCLP01055552">
    <property type="protein sequence ID" value="GAU10751.1"/>
    <property type="molecule type" value="Genomic_DNA"/>
</dbReference>
<feature type="domain" description="WRKY" evidence="1">
    <location>
        <begin position="6"/>
        <end position="47"/>
    </location>
</feature>
<dbReference type="Pfam" id="PF03101">
    <property type="entry name" value="FAR1"/>
    <property type="match status" value="1"/>
</dbReference>
<dbReference type="PANTHER" id="PTHR47718:SF15">
    <property type="entry name" value="PROTEIN FAR1-RELATED SEQUENCE 5-LIKE"/>
    <property type="match status" value="1"/>
</dbReference>
<comment type="caution">
    <text evidence="2">The sequence shown here is derived from an EMBL/GenBank/DDBJ whole genome shotgun (WGS) entry which is preliminary data.</text>
</comment>
<organism evidence="2 3">
    <name type="scientific">Trifolium subterraneum</name>
    <name type="common">Subterranean clover</name>
    <dbReference type="NCBI Taxonomy" id="3900"/>
    <lineage>
        <taxon>Eukaryota</taxon>
        <taxon>Viridiplantae</taxon>
        <taxon>Streptophyta</taxon>
        <taxon>Embryophyta</taxon>
        <taxon>Tracheophyta</taxon>
        <taxon>Spermatophyta</taxon>
        <taxon>Magnoliopsida</taxon>
        <taxon>eudicotyledons</taxon>
        <taxon>Gunneridae</taxon>
        <taxon>Pentapetalae</taxon>
        <taxon>rosids</taxon>
        <taxon>fabids</taxon>
        <taxon>Fabales</taxon>
        <taxon>Fabaceae</taxon>
        <taxon>Papilionoideae</taxon>
        <taxon>50 kb inversion clade</taxon>
        <taxon>NPAAA clade</taxon>
        <taxon>Hologalegina</taxon>
        <taxon>IRL clade</taxon>
        <taxon>Trifolieae</taxon>
        <taxon>Trifolium</taxon>
    </lineage>
</organism>